<evidence type="ECO:0000256" key="1">
    <source>
        <dbReference type="SAM" id="MobiDB-lite"/>
    </source>
</evidence>
<feature type="compositionally biased region" description="Polar residues" evidence="1">
    <location>
        <begin position="82"/>
        <end position="95"/>
    </location>
</feature>
<evidence type="ECO:0000313" key="3">
    <source>
        <dbReference type="EMBL" id="PKI73575.1"/>
    </source>
</evidence>
<keyword evidence="2" id="KW-0472">Membrane</keyword>
<accession>A0A2I0KYN3</accession>
<gene>
    <name evidence="3" type="ORF">CRG98_006023</name>
</gene>
<sequence>MTNVRCRHKICCQKRTTSLWSPAMSKTGFRTSYEHEAFSHEKCQSWAHLNRFIAYIADSMFNLNHGSRMHDQSRFEFPPDSTPTQAEPTASSSPLLKTKQTKLHAKYLALSFLHSTITIHAFNAFWLFLMKDTWMTFILIFIKTIRVDSTTLGTNDHHGHLEGSIGYPRPQTLPQNAIGSLRDDVRPDLCQSGLSTLPVGSVATIRVCSSQNSPNPTLEGQIRAKLHVLSARTRVLVLRRSAQTSARAQALPSPCQTLAQAQPRPACQHARLRTPLHIYAPVTMPDARARAHPRPARPHARLHTPVHIDAPVTVPKACACLPAHARSPARARALALRTSARPPVYACAYPRSCPRSCPSTRARLRPNAHGLAPARSIAFSHLLIRTPVHPNVHVVHPIESPDSLTLL</sequence>
<proteinExistence type="predicted"/>
<evidence type="ECO:0000313" key="4">
    <source>
        <dbReference type="Proteomes" id="UP000233551"/>
    </source>
</evidence>
<dbReference type="Proteomes" id="UP000233551">
    <property type="component" value="Unassembled WGS sequence"/>
</dbReference>
<feature type="region of interest" description="Disordered" evidence="1">
    <location>
        <begin position="72"/>
        <end position="95"/>
    </location>
</feature>
<keyword evidence="4" id="KW-1185">Reference proteome</keyword>
<feature type="transmembrane region" description="Helical" evidence="2">
    <location>
        <begin position="107"/>
        <end position="129"/>
    </location>
</feature>
<name>A0A2I0KYN3_PUNGR</name>
<dbReference type="EMBL" id="PGOL01000270">
    <property type="protein sequence ID" value="PKI73575.1"/>
    <property type="molecule type" value="Genomic_DNA"/>
</dbReference>
<comment type="caution">
    <text evidence="3">The sequence shown here is derived from an EMBL/GenBank/DDBJ whole genome shotgun (WGS) entry which is preliminary data.</text>
</comment>
<keyword evidence="2" id="KW-1133">Transmembrane helix</keyword>
<reference evidence="3 4" key="1">
    <citation type="submission" date="2017-11" db="EMBL/GenBank/DDBJ databases">
        <title>De-novo sequencing of pomegranate (Punica granatum L.) genome.</title>
        <authorList>
            <person name="Akparov Z."/>
            <person name="Amiraslanov A."/>
            <person name="Hajiyeva S."/>
            <person name="Abbasov M."/>
            <person name="Kaur K."/>
            <person name="Hamwieh A."/>
            <person name="Solovyev V."/>
            <person name="Salamov A."/>
            <person name="Braich B."/>
            <person name="Kosarev P."/>
            <person name="Mahmoud A."/>
            <person name="Hajiyev E."/>
            <person name="Babayeva S."/>
            <person name="Izzatullayeva V."/>
            <person name="Mammadov A."/>
            <person name="Mammadov A."/>
            <person name="Sharifova S."/>
            <person name="Ojaghi J."/>
            <person name="Eynullazada K."/>
            <person name="Bayramov B."/>
            <person name="Abdulazimova A."/>
            <person name="Shahmuradov I."/>
        </authorList>
    </citation>
    <scope>NUCLEOTIDE SEQUENCE [LARGE SCALE GENOMIC DNA]</scope>
    <source>
        <strain evidence="4">cv. AG2017</strain>
        <tissue evidence="3">Leaf</tissue>
    </source>
</reference>
<dbReference type="AlphaFoldDB" id="A0A2I0KYN3"/>
<organism evidence="3 4">
    <name type="scientific">Punica granatum</name>
    <name type="common">Pomegranate</name>
    <dbReference type="NCBI Taxonomy" id="22663"/>
    <lineage>
        <taxon>Eukaryota</taxon>
        <taxon>Viridiplantae</taxon>
        <taxon>Streptophyta</taxon>
        <taxon>Embryophyta</taxon>
        <taxon>Tracheophyta</taxon>
        <taxon>Spermatophyta</taxon>
        <taxon>Magnoliopsida</taxon>
        <taxon>eudicotyledons</taxon>
        <taxon>Gunneridae</taxon>
        <taxon>Pentapetalae</taxon>
        <taxon>rosids</taxon>
        <taxon>malvids</taxon>
        <taxon>Myrtales</taxon>
        <taxon>Lythraceae</taxon>
        <taxon>Punica</taxon>
    </lineage>
</organism>
<protein>
    <submittedName>
        <fullName evidence="3">Uncharacterized protein</fullName>
    </submittedName>
</protein>
<evidence type="ECO:0000256" key="2">
    <source>
        <dbReference type="SAM" id="Phobius"/>
    </source>
</evidence>
<keyword evidence="2" id="KW-0812">Transmembrane</keyword>